<name>A0A2R8A7Z0_9RHOB</name>
<dbReference type="NCBIfam" id="TIGR01509">
    <property type="entry name" value="HAD-SF-IA-v3"/>
    <property type="match status" value="1"/>
</dbReference>
<dbReference type="InterPro" id="IPR023198">
    <property type="entry name" value="PGP-like_dom2"/>
</dbReference>
<evidence type="ECO:0000313" key="1">
    <source>
        <dbReference type="EMBL" id="SPF28343.1"/>
    </source>
</evidence>
<dbReference type="AlphaFoldDB" id="A0A2R8A7Z0"/>
<keyword evidence="1" id="KW-0378">Hydrolase</keyword>
<dbReference type="PRINTS" id="PR00413">
    <property type="entry name" value="HADHALOGNASE"/>
</dbReference>
<protein>
    <submittedName>
        <fullName evidence="1">Alpha-D-glucose 1-phosphate phosphatase YihX</fullName>
        <ecNumber evidence="1">3.1.3.10</ecNumber>
    </submittedName>
</protein>
<gene>
    <name evidence="1" type="primary">yihX</name>
    <name evidence="1" type="ORF">POI8812_00641</name>
</gene>
<dbReference type="SFLD" id="SFLDG01129">
    <property type="entry name" value="C1.5:_HAD__Beta-PGM__Phosphata"/>
    <property type="match status" value="1"/>
</dbReference>
<dbReference type="RefSeq" id="WP_245895231.1">
    <property type="nucleotide sequence ID" value="NZ_OMKW01000001.1"/>
</dbReference>
<dbReference type="Pfam" id="PF00702">
    <property type="entry name" value="Hydrolase"/>
    <property type="match status" value="1"/>
</dbReference>
<evidence type="ECO:0000313" key="2">
    <source>
        <dbReference type="Proteomes" id="UP000244932"/>
    </source>
</evidence>
<dbReference type="SFLD" id="SFLDS00003">
    <property type="entry name" value="Haloacid_Dehalogenase"/>
    <property type="match status" value="1"/>
</dbReference>
<dbReference type="GO" id="GO:0008877">
    <property type="term" value="F:glucose-1-phosphatase activity"/>
    <property type="evidence" value="ECO:0007669"/>
    <property type="project" value="UniProtKB-EC"/>
</dbReference>
<dbReference type="InterPro" id="IPR006439">
    <property type="entry name" value="HAD-SF_hydro_IA"/>
</dbReference>
<dbReference type="CDD" id="cd02603">
    <property type="entry name" value="HAD_sEH-N_like"/>
    <property type="match status" value="1"/>
</dbReference>
<dbReference type="EC" id="3.1.3.10" evidence="1"/>
<sequence>MPDHIRPKAVIFDIGNVLIHWKPERFYEARLGKPRSDRFFADVKPHAVNDEVDRGRPLDQMVEAHARKHPEWEDEILWWRDHWLELASPEIPESVTLLRQLKANGVPVMALSNFGIDTFEMARPRYPFLDEFDQRFISGHMGVIKPDPKIYQMLEEGTGLSGTDLLFTDDREDNIAAAAERGWQTHLFTKPEGFKAVLIERDLL</sequence>
<proteinExistence type="predicted"/>
<dbReference type="InterPro" id="IPR036412">
    <property type="entry name" value="HAD-like_sf"/>
</dbReference>
<reference evidence="1 2" key="1">
    <citation type="submission" date="2018-03" db="EMBL/GenBank/DDBJ databases">
        <authorList>
            <person name="Keele B.F."/>
        </authorList>
    </citation>
    <scope>NUCLEOTIDE SEQUENCE [LARGE SCALE GENOMIC DNA]</scope>
    <source>
        <strain evidence="1 2">CeCT 8812</strain>
    </source>
</reference>
<dbReference type="Gene3D" id="3.40.50.1000">
    <property type="entry name" value="HAD superfamily/HAD-like"/>
    <property type="match status" value="1"/>
</dbReference>
<dbReference type="Proteomes" id="UP000244932">
    <property type="component" value="Unassembled WGS sequence"/>
</dbReference>
<organism evidence="1 2">
    <name type="scientific">Pontivivens insulae</name>
    <dbReference type="NCBI Taxonomy" id="1639689"/>
    <lineage>
        <taxon>Bacteria</taxon>
        <taxon>Pseudomonadati</taxon>
        <taxon>Pseudomonadota</taxon>
        <taxon>Alphaproteobacteria</taxon>
        <taxon>Rhodobacterales</taxon>
        <taxon>Paracoccaceae</taxon>
        <taxon>Pontivivens</taxon>
    </lineage>
</organism>
<dbReference type="InterPro" id="IPR023214">
    <property type="entry name" value="HAD_sf"/>
</dbReference>
<dbReference type="PANTHER" id="PTHR43611:SF3">
    <property type="entry name" value="FLAVIN MONONUCLEOTIDE HYDROLASE 1, CHLOROPLATIC"/>
    <property type="match status" value="1"/>
</dbReference>
<accession>A0A2R8A7Z0</accession>
<dbReference type="PANTHER" id="PTHR43611">
    <property type="entry name" value="ALPHA-D-GLUCOSE 1-PHOSPHATE PHOSPHATASE"/>
    <property type="match status" value="1"/>
</dbReference>
<dbReference type="EMBL" id="OMKW01000001">
    <property type="protein sequence ID" value="SPF28343.1"/>
    <property type="molecule type" value="Genomic_DNA"/>
</dbReference>
<dbReference type="Gene3D" id="1.10.150.240">
    <property type="entry name" value="Putative phosphatase, domain 2"/>
    <property type="match status" value="1"/>
</dbReference>
<dbReference type="SUPFAM" id="SSF56784">
    <property type="entry name" value="HAD-like"/>
    <property type="match status" value="1"/>
</dbReference>
<keyword evidence="2" id="KW-1185">Reference proteome</keyword>